<comment type="subcellular location">
    <subcellularLocation>
        <location evidence="1">Cell inner membrane</location>
        <topology evidence="1">Single-pass membrane protein</topology>
    </subcellularLocation>
</comment>
<dbReference type="InterPro" id="IPR022346">
    <property type="entry name" value="T2SS_GspH"/>
</dbReference>
<keyword evidence="3" id="KW-1003">Cell membrane</keyword>
<dbReference type="EMBL" id="REFJ01000006">
    <property type="protein sequence ID" value="RMA78391.1"/>
    <property type="molecule type" value="Genomic_DNA"/>
</dbReference>
<keyword evidence="6 11" id="KW-0812">Transmembrane</keyword>
<dbReference type="Proteomes" id="UP000267187">
    <property type="component" value="Unassembled WGS sequence"/>
</dbReference>
<gene>
    <name evidence="13" type="ORF">DFR27_2322</name>
</gene>
<sequence>MLLIELLAYLVILSMASTAFMSWLNYLQRQHLSTELSQLQMAFLGAQQFAIASGRTVFICLATSDYQCTQNKADATQWLIHHDISQPTSPATVTILQTLPRDTKVSLEGRWQVWRVGRDGLMRSWGSWLLCSGSNGAKVTINRGLNFASTPQHCET</sequence>
<reference evidence="13 14" key="1">
    <citation type="submission" date="2018-10" db="EMBL/GenBank/DDBJ databases">
        <title>Genomic Encyclopedia of Type Strains, Phase IV (KMG-IV): sequencing the most valuable type-strain genomes for metagenomic binning, comparative biology and taxonomic classification.</title>
        <authorList>
            <person name="Goeker M."/>
        </authorList>
    </citation>
    <scope>NUCLEOTIDE SEQUENCE [LARGE SCALE GENOMIC DNA]</scope>
    <source>
        <strain evidence="13 14">DSM 25080</strain>
    </source>
</reference>
<dbReference type="AlphaFoldDB" id="A0A3L9ZZU4"/>
<evidence type="ECO:0000259" key="12">
    <source>
        <dbReference type="Pfam" id="PF12019"/>
    </source>
</evidence>
<proteinExistence type="inferred from homology"/>
<keyword evidence="7 11" id="KW-1133">Transmembrane helix</keyword>
<dbReference type="GO" id="GO:0005886">
    <property type="term" value="C:plasma membrane"/>
    <property type="evidence" value="ECO:0007669"/>
    <property type="project" value="UniProtKB-SubCell"/>
</dbReference>
<dbReference type="InterPro" id="IPR045584">
    <property type="entry name" value="Pilin-like"/>
</dbReference>
<evidence type="ECO:0000256" key="8">
    <source>
        <dbReference type="ARBA" id="ARBA00023136"/>
    </source>
</evidence>
<dbReference type="Pfam" id="PF12019">
    <property type="entry name" value="GspH"/>
    <property type="match status" value="1"/>
</dbReference>
<evidence type="ECO:0000256" key="9">
    <source>
        <dbReference type="ARBA" id="ARBA00025772"/>
    </source>
</evidence>
<evidence type="ECO:0000256" key="7">
    <source>
        <dbReference type="ARBA" id="ARBA00022989"/>
    </source>
</evidence>
<evidence type="ECO:0000313" key="14">
    <source>
        <dbReference type="Proteomes" id="UP000267187"/>
    </source>
</evidence>
<evidence type="ECO:0000256" key="2">
    <source>
        <dbReference type="ARBA" id="ARBA00021549"/>
    </source>
</evidence>
<evidence type="ECO:0000256" key="11">
    <source>
        <dbReference type="SAM" id="Phobius"/>
    </source>
</evidence>
<name>A0A3L9ZZU4_9GAMM</name>
<protein>
    <recommendedName>
        <fullName evidence="2">Type II secretion system protein H</fullName>
    </recommendedName>
    <alternativeName>
        <fullName evidence="10">General secretion pathway protein H</fullName>
    </alternativeName>
</protein>
<feature type="domain" description="General secretion pathway GspH" evidence="12">
    <location>
        <begin position="38"/>
        <end position="143"/>
    </location>
</feature>
<evidence type="ECO:0000256" key="4">
    <source>
        <dbReference type="ARBA" id="ARBA00022481"/>
    </source>
</evidence>
<comment type="caution">
    <text evidence="13">The sequence shown here is derived from an EMBL/GenBank/DDBJ whole genome shotgun (WGS) entry which is preliminary data.</text>
</comment>
<dbReference type="RefSeq" id="WP_121877633.1">
    <property type="nucleotide sequence ID" value="NZ_REFJ01000006.1"/>
</dbReference>
<evidence type="ECO:0000256" key="6">
    <source>
        <dbReference type="ARBA" id="ARBA00022692"/>
    </source>
</evidence>
<keyword evidence="8 11" id="KW-0472">Membrane</keyword>
<evidence type="ECO:0000256" key="3">
    <source>
        <dbReference type="ARBA" id="ARBA00022475"/>
    </source>
</evidence>
<dbReference type="SUPFAM" id="SSF54523">
    <property type="entry name" value="Pili subunits"/>
    <property type="match status" value="1"/>
</dbReference>
<keyword evidence="5" id="KW-0997">Cell inner membrane</keyword>
<comment type="similarity">
    <text evidence="9">Belongs to the GSP H family.</text>
</comment>
<evidence type="ECO:0000256" key="1">
    <source>
        <dbReference type="ARBA" id="ARBA00004377"/>
    </source>
</evidence>
<organism evidence="13 14">
    <name type="scientific">Umboniibacter marinipuniceus</name>
    <dbReference type="NCBI Taxonomy" id="569599"/>
    <lineage>
        <taxon>Bacteria</taxon>
        <taxon>Pseudomonadati</taxon>
        <taxon>Pseudomonadota</taxon>
        <taxon>Gammaproteobacteria</taxon>
        <taxon>Cellvibrionales</taxon>
        <taxon>Cellvibrionaceae</taxon>
        <taxon>Umboniibacter</taxon>
    </lineage>
</organism>
<keyword evidence="14" id="KW-1185">Reference proteome</keyword>
<keyword evidence="4" id="KW-0488">Methylation</keyword>
<evidence type="ECO:0000313" key="13">
    <source>
        <dbReference type="EMBL" id="RMA78391.1"/>
    </source>
</evidence>
<accession>A0A3L9ZZU4</accession>
<feature type="transmembrane region" description="Helical" evidence="11">
    <location>
        <begin position="6"/>
        <end position="27"/>
    </location>
</feature>
<dbReference type="GO" id="GO:0015628">
    <property type="term" value="P:protein secretion by the type II secretion system"/>
    <property type="evidence" value="ECO:0007669"/>
    <property type="project" value="InterPro"/>
</dbReference>
<dbReference type="GO" id="GO:0015627">
    <property type="term" value="C:type II protein secretion system complex"/>
    <property type="evidence" value="ECO:0007669"/>
    <property type="project" value="InterPro"/>
</dbReference>
<evidence type="ECO:0000256" key="10">
    <source>
        <dbReference type="ARBA" id="ARBA00030775"/>
    </source>
</evidence>
<evidence type="ECO:0000256" key="5">
    <source>
        <dbReference type="ARBA" id="ARBA00022519"/>
    </source>
</evidence>